<dbReference type="NCBIfam" id="NF041813">
    <property type="entry name" value="Avs2"/>
    <property type="match status" value="1"/>
</dbReference>
<dbReference type="HOGENOM" id="CLU_003627_0_0_6"/>
<reference evidence="1 2" key="1">
    <citation type="journal article" date="2013" name="Genome Announc.">
        <title>Complete Genome Sequence of Wohlfahrtiimonas chitiniclastica Strain SH04, Isolated from Chrysomya megacephala Collected from Pudong International Airport in China.</title>
        <authorList>
            <person name="Cao X.M."/>
            <person name="Chen T."/>
            <person name="Xu L.Z."/>
            <person name="Yao L.S."/>
            <person name="Qi J."/>
            <person name="Zhang X.L."/>
            <person name="Yan Q.L."/>
            <person name="Deng Y.H."/>
            <person name="Guo T.Y."/>
            <person name="Wang J."/>
            <person name="Hu K.X."/>
            <person name="Xu B.L."/>
        </authorList>
    </citation>
    <scope>NUCLEOTIDE SEQUENCE [LARGE SCALE GENOMIC DNA]</scope>
    <source>
        <strain evidence="1 2">SH04</strain>
    </source>
</reference>
<dbReference type="PATRIC" id="fig|1261130.3.peg.765"/>
<dbReference type="InterPro" id="IPR027417">
    <property type="entry name" value="P-loop_NTPase"/>
</dbReference>
<evidence type="ECO:0000313" key="2">
    <source>
        <dbReference type="Proteomes" id="UP000011617"/>
    </source>
</evidence>
<accession>L8Y1T5</accession>
<dbReference type="InterPro" id="IPR043504">
    <property type="entry name" value="Peptidase_S1_PA_chymotrypsin"/>
</dbReference>
<proteinExistence type="predicted"/>
<dbReference type="Gene3D" id="3.40.50.300">
    <property type="entry name" value="P-loop containing nucleotide triphosphate hydrolases"/>
    <property type="match status" value="1"/>
</dbReference>
<dbReference type="Proteomes" id="UP000011617">
    <property type="component" value="Unassembled WGS sequence"/>
</dbReference>
<dbReference type="RefSeq" id="WP_008315274.1">
    <property type="nucleotide sequence ID" value="NZ_KB372778.1"/>
</dbReference>
<dbReference type="Gene3D" id="2.40.10.10">
    <property type="entry name" value="Trypsin-like serine proteases"/>
    <property type="match status" value="1"/>
</dbReference>
<protein>
    <submittedName>
        <fullName evidence="1">Uncharacterized protein</fullName>
    </submittedName>
</protein>
<sequence length="1577" mass="185308">MKNSIIKINTNSKHSDDIGGTGFFINQEHILTACHVIKGKDDVATIEILVNEIYQPYRFELVAYDEFLDVAILKIINTDEHQLEIIPFHLYKKDLHADDNWKSFGFPKIHRQTGLPIHGTIIQTHLNLEIDTYEIKLEHNERLKDFSGFSGSPLIINEQVIGMLIRQDGMHLGAISIICISEFLKENNIPTQDAYREVYLGGLDNERLLIDQVWFNRNSKKAISDLGNRYSQEINFEFEDLNIFEALGQTDQFINIIEKRLDKLVIVGRDVDSSLERYQLGHPALTLVLKDLIELTRNKAKSKQTIPLEDIKGLTQQLNKYQTDILELIKNYNNELSKKDLTNEEKSKLLISDYIQRKIYDFKHELYLFGENINKNQEIDIYNNPILVIAGNAGIGKSHLIGDAISKRINENLESLFLLGQHFLEKKAPWQQILGQLELEGIKSNNFLKKLNEYGEKRNQRIILAIDAINEGEGRYFWPDNIISFIKEIQEHPYIALVLSIRSSYTDLIFPEEYREELNINFYHHQGFSGYEFEASKLFFKNYHIELPKIPLLHPEFQNPLFLKLFCEGLNRSGLTTIPKGFQGITKINELFINSLNKYLSTPNQLNYCSKSLNLVQDAINAFIARKYEIRSEPITYREAYRIIDDSVKDFITGKGFIEHLVSGGILTKDYVFDYKSQEYSEIVYIAYERLENHLYVNTLLKNTDISVLFKQSGKWFQIENFQLLDDQGIVEALSIQVPEIFQKELYELLPKEYLSHEPIMKAWIDSLQWRKFETITQNLESYLKEYILKRQCRDRFLSIQILLSGNPDFYFNALWLHNELVNLTLVKRDIFWTAYLNRLGIKNYSIDRLIKWARETESFDYILDQSLLLTSITLSWFLTSTTRHLRDHATKALVNILTDRLHLVKDLLQKFEGINDLYVYERLFAVAYGVVLRSNDKESLKELSHYIYQIIFKDKTVIIPNVLLRDYACNIIEYAKYHQIPLEFDIEEVRPPYHSEWPDNLPTLEELENQYRNDPEYSGLWHSVMSGSDFARYIIGTNHGTSEWSGNKKDEEPIDREVLFKKFKKRLTKQQLVFLDNLDPNLYDDKQKCYKQDGVIARFIRLLNVFRWLRRVRSKDIKYIPYRSYIGKKTTEAIEKNQKNFRESMTPEELNYFEQLIEPFLSSDYKRISNSGKYFDLRTAQIMIFLKVIELGWSNSVEERAGLNTPYTGRMDTRRIETLRKKYQWIAYYEYKARLTDNFHMLKSDKITNYSGTWELSSTRNIDPSVMLQKTSDYYSDYKNFWWNRTPKLDWEVSDDAWISSHDTEIDIASLLNVQDENGEEWLVLESHPSWKEKKVLGADNYEFPRKEYWLQLRSYLVRHDKYLEICERLTKQDFPNECMPSQSDTWKIFSQEFYWSPAYQAMLSHPENGYKGKYWQEIDANSHFSKSDESYIGDCIVTTQKYFSDDEYDASKEPSIGFLKPALHIVEHLQLSHGIQDGEMVNSKGNVICKEMGVDPNSPPCLLIKKQAFLEYLHKNELKIIWTVLGERLFVGGDLNHYKGRLNINGICGIKSDSQKVYEVNIKNITEYPTSHTDE</sequence>
<gene>
    <name evidence="1" type="ORF">F387_01755</name>
</gene>
<keyword evidence="2" id="KW-1185">Reference proteome</keyword>
<comment type="caution">
    <text evidence="1">The sequence shown here is derived from an EMBL/GenBank/DDBJ whole genome shotgun (WGS) entry which is preliminary data.</text>
</comment>
<dbReference type="OrthoDB" id="9757917at2"/>
<dbReference type="Pfam" id="PF13365">
    <property type="entry name" value="Trypsin_2"/>
    <property type="match status" value="1"/>
</dbReference>
<evidence type="ECO:0000313" key="1">
    <source>
        <dbReference type="EMBL" id="ELV08436.1"/>
    </source>
</evidence>
<name>L8Y1T5_9GAMM</name>
<dbReference type="InterPro" id="IPR009003">
    <property type="entry name" value="Peptidase_S1_PA"/>
</dbReference>
<organism evidence="1 2">
    <name type="scientific">Wohlfahrtiimonas chitiniclastica SH04</name>
    <dbReference type="NCBI Taxonomy" id="1261130"/>
    <lineage>
        <taxon>Bacteria</taxon>
        <taxon>Pseudomonadati</taxon>
        <taxon>Pseudomonadota</taxon>
        <taxon>Gammaproteobacteria</taxon>
        <taxon>Cardiobacteriales</taxon>
        <taxon>Ignatzschineriaceae</taxon>
        <taxon>Wohlfahrtiimonas</taxon>
    </lineage>
</organism>
<dbReference type="EMBL" id="AOBV01000005">
    <property type="protein sequence ID" value="ELV08436.1"/>
    <property type="molecule type" value="Genomic_DNA"/>
</dbReference>
<dbReference type="SUPFAM" id="SSF50494">
    <property type="entry name" value="Trypsin-like serine proteases"/>
    <property type="match status" value="1"/>
</dbReference>